<proteinExistence type="predicted"/>
<feature type="chain" id="PRO_5045875582" evidence="1">
    <location>
        <begin position="22"/>
        <end position="154"/>
    </location>
</feature>
<evidence type="ECO:0000313" key="2">
    <source>
        <dbReference type="EMBL" id="MBS7230531.1"/>
    </source>
</evidence>
<evidence type="ECO:0000256" key="1">
    <source>
        <dbReference type="SAM" id="SignalP"/>
    </source>
</evidence>
<name>A0ABS5P8C7_9FLAO</name>
<protein>
    <submittedName>
        <fullName evidence="2">Uncharacterized protein</fullName>
    </submittedName>
</protein>
<dbReference type="PROSITE" id="PS51257">
    <property type="entry name" value="PROKAR_LIPOPROTEIN"/>
    <property type="match status" value="1"/>
</dbReference>
<dbReference type="EMBL" id="JAGYVZ010000004">
    <property type="protein sequence ID" value="MBS7230531.1"/>
    <property type="molecule type" value="Genomic_DNA"/>
</dbReference>
<dbReference type="Proteomes" id="UP000722625">
    <property type="component" value="Unassembled WGS sequence"/>
</dbReference>
<evidence type="ECO:0000313" key="3">
    <source>
        <dbReference type="Proteomes" id="UP000722625"/>
    </source>
</evidence>
<keyword evidence="3" id="KW-1185">Reference proteome</keyword>
<keyword evidence="1" id="KW-0732">Signal</keyword>
<sequence length="154" mass="18270">MTKLKNVMVICFIFSCFLSFSQPLDMSSVGVKNITLNGKILFFKRINNKTYKLIFEQKLMKKKFDSDISISVSKNEKSSFTNFVYKKDTMKIKLIYNQYKEMELSIIELQFKKGVFLIDILECAKKLKIKNYALVEIRNFPCDCMNYRKEEEEK</sequence>
<organism evidence="2 3">
    <name type="scientific">Flavobacterium psychroterrae</name>
    <dbReference type="NCBI Taxonomy" id="2133767"/>
    <lineage>
        <taxon>Bacteria</taxon>
        <taxon>Pseudomonadati</taxon>
        <taxon>Bacteroidota</taxon>
        <taxon>Flavobacteriia</taxon>
        <taxon>Flavobacteriales</taxon>
        <taxon>Flavobacteriaceae</taxon>
        <taxon>Flavobacterium</taxon>
    </lineage>
</organism>
<accession>A0ABS5P8C7</accession>
<reference evidence="2 3" key="1">
    <citation type="journal article" date="2018" name="Int. J. Syst. Evol. Microbiol.">
        <title>Flavobacterium chryseum sp. nov. and Flavobacterium psychroterrae sp. nov., novel environmental bacteria isolated from Antarctica.</title>
        <authorList>
            <person name="Kralova S."/>
            <person name="Svec P."/>
            <person name="Busse H.J."/>
            <person name="Stankova E."/>
            <person name="Vaczi P."/>
            <person name="Sedlacek I."/>
        </authorList>
    </citation>
    <scope>NUCLEOTIDE SEQUENCE [LARGE SCALE GENOMIC DNA]</scope>
    <source>
        <strain evidence="2 3">CCM 8827</strain>
    </source>
</reference>
<comment type="caution">
    <text evidence="2">The sequence shown here is derived from an EMBL/GenBank/DDBJ whole genome shotgun (WGS) entry which is preliminary data.</text>
</comment>
<feature type="signal peptide" evidence="1">
    <location>
        <begin position="1"/>
        <end position="21"/>
    </location>
</feature>
<gene>
    <name evidence="2" type="ORF">KHA90_05805</name>
</gene>
<dbReference type="RefSeq" id="WP_213296325.1">
    <property type="nucleotide sequence ID" value="NZ_JAGYVZ010000004.1"/>
</dbReference>